<dbReference type="WBParaSite" id="Pan_g21598.t1">
    <property type="protein sequence ID" value="Pan_g21598.t1"/>
    <property type="gene ID" value="Pan_g21598"/>
</dbReference>
<dbReference type="InterPro" id="IPR023696">
    <property type="entry name" value="Ureohydrolase_dom_sf"/>
</dbReference>
<dbReference type="GO" id="GO:0005634">
    <property type="term" value="C:nucleus"/>
    <property type="evidence" value="ECO:0007669"/>
    <property type="project" value="TreeGrafter"/>
</dbReference>
<evidence type="ECO:0000256" key="9">
    <source>
        <dbReference type="ARBA" id="ARBA00023211"/>
    </source>
</evidence>
<dbReference type="InterPro" id="IPR014033">
    <property type="entry name" value="Arginase"/>
</dbReference>
<reference evidence="12" key="1">
    <citation type="journal article" date="2013" name="Genetics">
        <title>The draft genome and transcriptome of Panagrellus redivivus are shaped by the harsh demands of a free-living lifestyle.</title>
        <authorList>
            <person name="Srinivasan J."/>
            <person name="Dillman A.R."/>
            <person name="Macchietto M.G."/>
            <person name="Heikkinen L."/>
            <person name="Lakso M."/>
            <person name="Fracchia K.M."/>
            <person name="Antoshechkin I."/>
            <person name="Mortazavi A."/>
            <person name="Wong G."/>
            <person name="Sternberg P.W."/>
        </authorList>
    </citation>
    <scope>NUCLEOTIDE SEQUENCE [LARGE SCALE GENOMIC DNA]</scope>
    <source>
        <strain evidence="12">MT8872</strain>
    </source>
</reference>
<keyword evidence="6" id="KW-0056">Arginine metabolism</keyword>
<dbReference type="CDD" id="cd09989">
    <property type="entry name" value="Arginase"/>
    <property type="match status" value="1"/>
</dbReference>
<dbReference type="PANTHER" id="PTHR43782:SF3">
    <property type="entry name" value="ARGINASE"/>
    <property type="match status" value="1"/>
</dbReference>
<accession>A0A7E4VJ78</accession>
<keyword evidence="12" id="KW-1185">Reference proteome</keyword>
<keyword evidence="9" id="KW-0464">Manganese</keyword>
<sequence>MRFSVARLARRLHAIGLENGHGGHQLGCEEAIATIKGSKMLQNSRVPVHWREVIPETVTGRGISQIEGVIQNSKKLCAAVQQAIIEDIGSGDREELLVVGGDHSCAIGTWSGVASRLRPYGDIGLVWVDAHLDAHTPNTSPSGNLHGQPVAHLLGFGNDELSRIGDAFPKIKPENLVFVGIRSYEPEEREFLHKLGVRIFYDDEVQKRGISDVMSEAVDRVSHKTYGFGLSIDMDGFRVEDAPAVGTPASGGIIADEFLKFMTTHAMDKLLVTELVEFLPKYDDVNRTSEKLVTDLVEHIYLPRFARYDIAEELDQRRRKQAYA</sequence>
<evidence type="ECO:0000256" key="1">
    <source>
        <dbReference type="ARBA" id="ARBA00001936"/>
    </source>
</evidence>
<dbReference type="PANTHER" id="PTHR43782">
    <property type="entry name" value="ARGINASE"/>
    <property type="match status" value="1"/>
</dbReference>
<comment type="catalytic activity">
    <reaction evidence="10">
        <text>L-arginine + H2O = urea + L-ornithine</text>
        <dbReference type="Rhea" id="RHEA:20569"/>
        <dbReference type="ChEBI" id="CHEBI:15377"/>
        <dbReference type="ChEBI" id="CHEBI:16199"/>
        <dbReference type="ChEBI" id="CHEBI:32682"/>
        <dbReference type="ChEBI" id="CHEBI:46911"/>
        <dbReference type="EC" id="3.5.3.1"/>
    </reaction>
</comment>
<keyword evidence="5" id="KW-0835">Urea cycle</keyword>
<dbReference type="SUPFAM" id="SSF52768">
    <property type="entry name" value="Arginase/deacetylase"/>
    <property type="match status" value="1"/>
</dbReference>
<dbReference type="GO" id="GO:0000050">
    <property type="term" value="P:urea cycle"/>
    <property type="evidence" value="ECO:0007669"/>
    <property type="project" value="UniProtKB-KW"/>
</dbReference>
<evidence type="ECO:0000256" key="4">
    <source>
        <dbReference type="ARBA" id="ARBA00018123"/>
    </source>
</evidence>
<dbReference type="GO" id="GO:0030145">
    <property type="term" value="F:manganese ion binding"/>
    <property type="evidence" value="ECO:0007669"/>
    <property type="project" value="TreeGrafter"/>
</dbReference>
<dbReference type="GO" id="GO:0005829">
    <property type="term" value="C:cytosol"/>
    <property type="evidence" value="ECO:0007669"/>
    <property type="project" value="TreeGrafter"/>
</dbReference>
<dbReference type="AlphaFoldDB" id="A0A7E4VJ78"/>
<evidence type="ECO:0000256" key="10">
    <source>
        <dbReference type="ARBA" id="ARBA00047391"/>
    </source>
</evidence>
<proteinExistence type="inferred from homology"/>
<evidence type="ECO:0000313" key="12">
    <source>
        <dbReference type="Proteomes" id="UP000492821"/>
    </source>
</evidence>
<dbReference type="Pfam" id="PF00491">
    <property type="entry name" value="Arginase"/>
    <property type="match status" value="1"/>
</dbReference>
<evidence type="ECO:0000256" key="3">
    <source>
        <dbReference type="ARBA" id="ARBA00012168"/>
    </source>
</evidence>
<evidence type="ECO:0000256" key="6">
    <source>
        <dbReference type="ARBA" id="ARBA00022503"/>
    </source>
</evidence>
<name>A0A7E4VJ78_PANRE</name>
<comment type="cofactor">
    <cofactor evidence="1">
        <name>Mn(2+)</name>
        <dbReference type="ChEBI" id="CHEBI:29035"/>
    </cofactor>
</comment>
<comment type="similarity">
    <text evidence="11">Belongs to the arginase family.</text>
</comment>
<protein>
    <recommendedName>
        <fullName evidence="4">Arginase</fullName>
        <ecNumber evidence="3">3.5.3.1</ecNumber>
    </recommendedName>
</protein>
<dbReference type="PRINTS" id="PR00116">
    <property type="entry name" value="ARGINASE"/>
</dbReference>
<comment type="pathway">
    <text evidence="2">Nitrogen metabolism; urea cycle; L-ornithine and urea from L-arginine: step 1/1.</text>
</comment>
<dbReference type="Proteomes" id="UP000492821">
    <property type="component" value="Unassembled WGS sequence"/>
</dbReference>
<organism evidence="12 13">
    <name type="scientific">Panagrellus redivivus</name>
    <name type="common">Microworm</name>
    <dbReference type="NCBI Taxonomy" id="6233"/>
    <lineage>
        <taxon>Eukaryota</taxon>
        <taxon>Metazoa</taxon>
        <taxon>Ecdysozoa</taxon>
        <taxon>Nematoda</taxon>
        <taxon>Chromadorea</taxon>
        <taxon>Rhabditida</taxon>
        <taxon>Tylenchina</taxon>
        <taxon>Panagrolaimomorpha</taxon>
        <taxon>Panagrolaimoidea</taxon>
        <taxon>Panagrolaimidae</taxon>
        <taxon>Panagrellus</taxon>
    </lineage>
</organism>
<dbReference type="GO" id="GO:0004053">
    <property type="term" value="F:arginase activity"/>
    <property type="evidence" value="ECO:0007669"/>
    <property type="project" value="UniProtKB-EC"/>
</dbReference>
<keyword evidence="7" id="KW-0479">Metal-binding</keyword>
<evidence type="ECO:0000256" key="2">
    <source>
        <dbReference type="ARBA" id="ARBA00005098"/>
    </source>
</evidence>
<evidence type="ECO:0000256" key="7">
    <source>
        <dbReference type="ARBA" id="ARBA00022723"/>
    </source>
</evidence>
<evidence type="ECO:0000256" key="8">
    <source>
        <dbReference type="ARBA" id="ARBA00022801"/>
    </source>
</evidence>
<dbReference type="GO" id="GO:0006525">
    <property type="term" value="P:arginine metabolic process"/>
    <property type="evidence" value="ECO:0007669"/>
    <property type="project" value="UniProtKB-KW"/>
</dbReference>
<keyword evidence="8" id="KW-0378">Hydrolase</keyword>
<dbReference type="PROSITE" id="PS51409">
    <property type="entry name" value="ARGINASE_2"/>
    <property type="match status" value="1"/>
</dbReference>
<evidence type="ECO:0000256" key="5">
    <source>
        <dbReference type="ARBA" id="ARBA00022436"/>
    </source>
</evidence>
<dbReference type="InterPro" id="IPR006035">
    <property type="entry name" value="Ureohydrolase"/>
</dbReference>
<dbReference type="Gene3D" id="3.40.800.10">
    <property type="entry name" value="Ureohydrolase domain"/>
    <property type="match status" value="1"/>
</dbReference>
<dbReference type="EC" id="3.5.3.1" evidence="3"/>
<reference evidence="13" key="2">
    <citation type="submission" date="2020-10" db="UniProtKB">
        <authorList>
            <consortium name="WormBaseParasite"/>
        </authorList>
    </citation>
    <scope>IDENTIFICATION</scope>
</reference>
<evidence type="ECO:0000313" key="13">
    <source>
        <dbReference type="WBParaSite" id="Pan_g21598.t1"/>
    </source>
</evidence>
<evidence type="ECO:0000256" key="11">
    <source>
        <dbReference type="PROSITE-ProRule" id="PRU00742"/>
    </source>
</evidence>